<evidence type="ECO:0000256" key="7">
    <source>
        <dbReference type="ARBA" id="ARBA00023136"/>
    </source>
</evidence>
<evidence type="ECO:0000256" key="6">
    <source>
        <dbReference type="ARBA" id="ARBA00022989"/>
    </source>
</evidence>
<evidence type="ECO:0000256" key="4">
    <source>
        <dbReference type="ARBA" id="ARBA00022544"/>
    </source>
</evidence>
<proteinExistence type="inferred from homology"/>
<dbReference type="RefSeq" id="WP_301165104.1">
    <property type="nucleotide sequence ID" value="NZ_JAUHTR010000002.1"/>
</dbReference>
<keyword evidence="7 8" id="KW-0472">Membrane</keyword>
<comment type="similarity">
    <text evidence="2">Belongs to the amino acid-polyamine-organocation (APC) superfamily. Spore germination protein (SGP) (TC 2.A.3.9) family.</text>
</comment>
<feature type="transmembrane region" description="Helical" evidence="8">
    <location>
        <begin position="304"/>
        <end position="323"/>
    </location>
</feature>
<keyword evidence="5 8" id="KW-0812">Transmembrane</keyword>
<feature type="transmembrane region" description="Helical" evidence="8">
    <location>
        <begin position="270"/>
        <end position="292"/>
    </location>
</feature>
<gene>
    <name evidence="9" type="ORF">QYB97_06175</name>
</gene>
<feature type="transmembrane region" description="Helical" evidence="8">
    <location>
        <begin position="80"/>
        <end position="99"/>
    </location>
</feature>
<evidence type="ECO:0000256" key="8">
    <source>
        <dbReference type="SAM" id="Phobius"/>
    </source>
</evidence>
<feature type="transmembrane region" description="Helical" evidence="8">
    <location>
        <begin position="145"/>
        <end position="162"/>
    </location>
</feature>
<keyword evidence="6 8" id="KW-1133">Transmembrane helix</keyword>
<dbReference type="EMBL" id="JAUHTR010000002">
    <property type="protein sequence ID" value="MDN4524051.1"/>
    <property type="molecule type" value="Genomic_DNA"/>
</dbReference>
<protein>
    <submittedName>
        <fullName evidence="9">Endospore germination permease</fullName>
    </submittedName>
</protein>
<accession>A0ABT8HTG7</accession>
<feature type="transmembrane region" description="Helical" evidence="8">
    <location>
        <begin position="12"/>
        <end position="34"/>
    </location>
</feature>
<evidence type="ECO:0000313" key="9">
    <source>
        <dbReference type="EMBL" id="MDN4524051.1"/>
    </source>
</evidence>
<keyword evidence="10" id="KW-1185">Reference proteome</keyword>
<feature type="transmembrane region" description="Helical" evidence="8">
    <location>
        <begin position="335"/>
        <end position="355"/>
    </location>
</feature>
<evidence type="ECO:0000256" key="3">
    <source>
        <dbReference type="ARBA" id="ARBA00022448"/>
    </source>
</evidence>
<evidence type="ECO:0000256" key="1">
    <source>
        <dbReference type="ARBA" id="ARBA00004141"/>
    </source>
</evidence>
<feature type="transmembrane region" description="Helical" evidence="8">
    <location>
        <begin position="119"/>
        <end position="138"/>
    </location>
</feature>
<dbReference type="Pfam" id="PF03845">
    <property type="entry name" value="Spore_permease"/>
    <property type="match status" value="1"/>
</dbReference>
<organism evidence="9 10">
    <name type="scientific">Fictibacillus fluitans</name>
    <dbReference type="NCBI Taxonomy" id="3058422"/>
    <lineage>
        <taxon>Bacteria</taxon>
        <taxon>Bacillati</taxon>
        <taxon>Bacillota</taxon>
        <taxon>Bacilli</taxon>
        <taxon>Bacillales</taxon>
        <taxon>Fictibacillaceae</taxon>
        <taxon>Fictibacillus</taxon>
    </lineage>
</organism>
<dbReference type="Proteomes" id="UP001172721">
    <property type="component" value="Unassembled WGS sequence"/>
</dbReference>
<evidence type="ECO:0000313" key="10">
    <source>
        <dbReference type="Proteomes" id="UP001172721"/>
    </source>
</evidence>
<dbReference type="PANTHER" id="PTHR34975">
    <property type="entry name" value="SPORE GERMINATION PROTEIN A2"/>
    <property type="match status" value="1"/>
</dbReference>
<evidence type="ECO:0000256" key="2">
    <source>
        <dbReference type="ARBA" id="ARBA00007998"/>
    </source>
</evidence>
<dbReference type="InterPro" id="IPR004761">
    <property type="entry name" value="Spore_GerAB"/>
</dbReference>
<reference evidence="9" key="1">
    <citation type="submission" date="2023-07" db="EMBL/GenBank/DDBJ databases">
        <title>Fictibacillus sp. isolated from freshwater pond.</title>
        <authorList>
            <person name="Kirdat K."/>
            <person name="Bhat A."/>
            <person name="Mourya A."/>
            <person name="Yadav A."/>
        </authorList>
    </citation>
    <scope>NUCLEOTIDE SEQUENCE</scope>
    <source>
        <strain evidence="9">NE201</strain>
    </source>
</reference>
<comment type="caution">
    <text evidence="9">The sequence shown here is derived from an EMBL/GenBank/DDBJ whole genome shotgun (WGS) entry which is preliminary data.</text>
</comment>
<dbReference type="Gene3D" id="1.20.1740.10">
    <property type="entry name" value="Amino acid/polyamine transporter I"/>
    <property type="match status" value="1"/>
</dbReference>
<feature type="transmembrane region" description="Helical" evidence="8">
    <location>
        <begin position="182"/>
        <end position="203"/>
    </location>
</feature>
<name>A0ABT8HTG7_9BACL</name>
<keyword evidence="4" id="KW-0309">Germination</keyword>
<evidence type="ECO:0000256" key="5">
    <source>
        <dbReference type="ARBA" id="ARBA00022692"/>
    </source>
</evidence>
<feature type="transmembrane region" description="Helical" evidence="8">
    <location>
        <begin position="215"/>
        <end position="239"/>
    </location>
</feature>
<dbReference type="NCBIfam" id="TIGR00912">
    <property type="entry name" value="2A0309"/>
    <property type="match status" value="1"/>
</dbReference>
<sequence length="378" mass="42480">MEQAILSRWQFFLLTFNVTFGTAFFIRPGGLIAIGKQDAWVLPLIGGVAGLLMALLWLGLASLYPQKNIIEICRESAGKAGIFFALLYIWYFIEIASWVTRNLGDFMQVVLMPKTPKSVFHMMFLLVAAYAVIKGINAISRLSEFLSPIMYSVFLFVGVVLIRDWDTDKVKPILDTEIWQSFWNSNSIIGFPFVEPILLLMLFSYAPNKGGKRIFLLGIGLTALALSLVVFITVGTIGITRASHLIYPIFTMIQEVQLASFIEHMEATIIIIWLFSIFIKLAIALYCATIAICHLSGIPNRTGIVIPLSILVAGLALTIHTNVIETMDWDKNYSFWYHIVFGIYIPAFLLLITFVKRRFKKNNGLPHGKLGGGIRNEK</sequence>
<keyword evidence="3" id="KW-0813">Transport</keyword>
<feature type="transmembrane region" description="Helical" evidence="8">
    <location>
        <begin position="40"/>
        <end position="60"/>
    </location>
</feature>
<comment type="subcellular location">
    <subcellularLocation>
        <location evidence="1">Membrane</location>
        <topology evidence="1">Multi-pass membrane protein</topology>
    </subcellularLocation>
</comment>
<dbReference type="PANTHER" id="PTHR34975:SF2">
    <property type="entry name" value="SPORE GERMINATION PROTEIN A2"/>
    <property type="match status" value="1"/>
</dbReference>